<name>A0A0F9CA35_9ZZZZ</name>
<protein>
    <submittedName>
        <fullName evidence="1">Uncharacterized protein</fullName>
    </submittedName>
</protein>
<accession>A0A0F9CA35</accession>
<gene>
    <name evidence="1" type="ORF">LCGC14_2691980</name>
</gene>
<organism evidence="1">
    <name type="scientific">marine sediment metagenome</name>
    <dbReference type="NCBI Taxonomy" id="412755"/>
    <lineage>
        <taxon>unclassified sequences</taxon>
        <taxon>metagenomes</taxon>
        <taxon>ecological metagenomes</taxon>
    </lineage>
</organism>
<comment type="caution">
    <text evidence="1">The sequence shown here is derived from an EMBL/GenBank/DDBJ whole genome shotgun (WGS) entry which is preliminary data.</text>
</comment>
<proteinExistence type="predicted"/>
<evidence type="ECO:0000313" key="1">
    <source>
        <dbReference type="EMBL" id="KKK93526.1"/>
    </source>
</evidence>
<reference evidence="1" key="1">
    <citation type="journal article" date="2015" name="Nature">
        <title>Complex archaea that bridge the gap between prokaryotes and eukaryotes.</title>
        <authorList>
            <person name="Spang A."/>
            <person name="Saw J.H."/>
            <person name="Jorgensen S.L."/>
            <person name="Zaremba-Niedzwiedzka K."/>
            <person name="Martijn J."/>
            <person name="Lind A.E."/>
            <person name="van Eijk R."/>
            <person name="Schleper C."/>
            <person name="Guy L."/>
            <person name="Ettema T.J."/>
        </authorList>
    </citation>
    <scope>NUCLEOTIDE SEQUENCE</scope>
</reference>
<dbReference type="AlphaFoldDB" id="A0A0F9CA35"/>
<dbReference type="EMBL" id="LAZR01047735">
    <property type="protein sequence ID" value="KKK93526.1"/>
    <property type="molecule type" value="Genomic_DNA"/>
</dbReference>
<sequence length="58" mass="6765">MKGIEAQDEARALAREVSRHVEIMTAEGYWDDDSWWRVLLHKVTKLKSILDRGESCHP</sequence>